<sequence>MAAIMTLLAGGMAGCAAPPAPELPTMTAAEALAAYTLAPGDAVRVTVWGQGDLTTQATIGTAGGIGMPLIGEVQAAGRTLPEVRQDITQRLAARYLVNPSVTVEVTAYRPFFVQGQVARPGSYDYRPAMDLRQAVAVAGGYTDRARAEALTITRDTGQGRVSLRAAPATPILPGDVIDVPRGGL</sequence>
<dbReference type="GO" id="GO:0015159">
    <property type="term" value="F:polysaccharide transmembrane transporter activity"/>
    <property type="evidence" value="ECO:0007669"/>
    <property type="project" value="InterPro"/>
</dbReference>
<dbReference type="InterPro" id="IPR049712">
    <property type="entry name" value="Poly_export"/>
</dbReference>
<evidence type="ECO:0000313" key="6">
    <source>
        <dbReference type="Proteomes" id="UP000076400"/>
    </source>
</evidence>
<comment type="caution">
    <text evidence="5">The sequence shown here is derived from an EMBL/GenBank/DDBJ whole genome shotgun (WGS) entry which is preliminary data.</text>
</comment>
<dbReference type="Pfam" id="PF10531">
    <property type="entry name" value="SLBB"/>
    <property type="match status" value="1"/>
</dbReference>
<dbReference type="InterPro" id="IPR019554">
    <property type="entry name" value="Soluble_ligand-bd"/>
</dbReference>
<feature type="domain" description="Soluble ligand binding" evidence="4">
    <location>
        <begin position="111"/>
        <end position="159"/>
    </location>
</feature>
<dbReference type="PANTHER" id="PTHR33619">
    <property type="entry name" value="POLYSACCHARIDE EXPORT PROTEIN GFCE-RELATED"/>
    <property type="match status" value="1"/>
</dbReference>
<evidence type="ECO:0000259" key="3">
    <source>
        <dbReference type="Pfam" id="PF02563"/>
    </source>
</evidence>
<dbReference type="STRING" id="580166.AUP43_14530"/>
<dbReference type="Pfam" id="PF02563">
    <property type="entry name" value="Poly_export"/>
    <property type="match status" value="1"/>
</dbReference>
<keyword evidence="6" id="KW-1185">Reference proteome</keyword>
<feature type="signal peptide" evidence="2">
    <location>
        <begin position="1"/>
        <end position="16"/>
    </location>
</feature>
<evidence type="ECO:0000259" key="4">
    <source>
        <dbReference type="Pfam" id="PF10531"/>
    </source>
</evidence>
<reference evidence="5 6" key="1">
    <citation type="submission" date="2015-12" db="EMBL/GenBank/DDBJ databases">
        <title>Genome sequence of Oceanibaculum pacificum MCCC 1A02656.</title>
        <authorList>
            <person name="Lu L."/>
            <person name="Lai Q."/>
            <person name="Shao Z."/>
            <person name="Qian P."/>
        </authorList>
    </citation>
    <scope>NUCLEOTIDE SEQUENCE [LARGE SCALE GENOMIC DNA]</scope>
    <source>
        <strain evidence="5 6">MCCC 1A02656</strain>
    </source>
</reference>
<dbReference type="AlphaFoldDB" id="A0A154VE01"/>
<protein>
    <submittedName>
        <fullName evidence="5">Uncharacterized protein</fullName>
    </submittedName>
</protein>
<evidence type="ECO:0000256" key="1">
    <source>
        <dbReference type="ARBA" id="ARBA00022729"/>
    </source>
</evidence>
<feature type="chain" id="PRO_5007601825" evidence="2">
    <location>
        <begin position="17"/>
        <end position="184"/>
    </location>
</feature>
<dbReference type="PANTHER" id="PTHR33619:SF3">
    <property type="entry name" value="POLYSACCHARIDE EXPORT PROTEIN GFCE-RELATED"/>
    <property type="match status" value="1"/>
</dbReference>
<gene>
    <name evidence="5" type="ORF">AUP43_14530</name>
</gene>
<evidence type="ECO:0000256" key="2">
    <source>
        <dbReference type="SAM" id="SignalP"/>
    </source>
</evidence>
<dbReference type="Proteomes" id="UP000076400">
    <property type="component" value="Unassembled WGS sequence"/>
</dbReference>
<dbReference type="InterPro" id="IPR003715">
    <property type="entry name" value="Poly_export_N"/>
</dbReference>
<name>A0A154VE01_9PROT</name>
<evidence type="ECO:0000313" key="5">
    <source>
        <dbReference type="EMBL" id="KZC99603.1"/>
    </source>
</evidence>
<dbReference type="EMBL" id="LPXN01000167">
    <property type="protein sequence ID" value="KZC99603.1"/>
    <property type="molecule type" value="Genomic_DNA"/>
</dbReference>
<proteinExistence type="predicted"/>
<accession>A0A154VE01</accession>
<dbReference type="Gene3D" id="3.30.1950.10">
    <property type="entry name" value="wza like domain"/>
    <property type="match status" value="1"/>
</dbReference>
<keyword evidence="1 2" id="KW-0732">Signal</keyword>
<feature type="domain" description="Polysaccharide export protein N-terminal" evidence="3">
    <location>
        <begin position="32"/>
        <end position="106"/>
    </location>
</feature>
<organism evidence="5 6">
    <name type="scientific">Oceanibaculum pacificum</name>
    <dbReference type="NCBI Taxonomy" id="580166"/>
    <lineage>
        <taxon>Bacteria</taxon>
        <taxon>Pseudomonadati</taxon>
        <taxon>Pseudomonadota</taxon>
        <taxon>Alphaproteobacteria</taxon>
        <taxon>Rhodospirillales</taxon>
        <taxon>Oceanibaculaceae</taxon>
        <taxon>Oceanibaculum</taxon>
    </lineage>
</organism>